<reference evidence="5" key="1">
    <citation type="submission" date="2020-12" db="EMBL/GenBank/DDBJ databases">
        <title>Bacterial taxonomy.</title>
        <authorList>
            <person name="Pan X."/>
        </authorList>
    </citation>
    <scope>NUCLEOTIDE SEQUENCE</scope>
    <source>
        <strain evidence="5">B2012</strain>
    </source>
</reference>
<evidence type="ECO:0000313" key="5">
    <source>
        <dbReference type="EMBL" id="MBJ3776550.1"/>
    </source>
</evidence>
<dbReference type="PANTHER" id="PTHR47690:SF1">
    <property type="entry name" value="GLUCOKINASE"/>
    <property type="match status" value="1"/>
</dbReference>
<dbReference type="GO" id="GO:0006096">
    <property type="term" value="P:glycolytic process"/>
    <property type="evidence" value="ECO:0007669"/>
    <property type="project" value="UniProtKB-UniRule"/>
</dbReference>
<keyword evidence="2 3" id="KW-0418">Kinase</keyword>
<dbReference type="NCBIfam" id="TIGR00749">
    <property type="entry name" value="glk"/>
    <property type="match status" value="1"/>
</dbReference>
<proteinExistence type="inferred from homology"/>
<keyword evidence="3" id="KW-0963">Cytoplasm</keyword>
<dbReference type="Gene3D" id="3.40.367.20">
    <property type="match status" value="1"/>
</dbReference>
<dbReference type="GO" id="GO:0004340">
    <property type="term" value="F:glucokinase activity"/>
    <property type="evidence" value="ECO:0007669"/>
    <property type="project" value="UniProtKB-UniRule"/>
</dbReference>
<dbReference type="EC" id="2.7.1.2" evidence="3"/>
<name>A0A934IR61_9HYPH</name>
<dbReference type="GO" id="GO:0005524">
    <property type="term" value="F:ATP binding"/>
    <property type="evidence" value="ECO:0007669"/>
    <property type="project" value="UniProtKB-UniRule"/>
</dbReference>
<dbReference type="EMBL" id="JAEKJA010000009">
    <property type="protein sequence ID" value="MBJ3776550.1"/>
    <property type="molecule type" value="Genomic_DNA"/>
</dbReference>
<dbReference type="Pfam" id="PF02685">
    <property type="entry name" value="Glucokinase"/>
    <property type="match status" value="1"/>
</dbReference>
<dbReference type="RefSeq" id="WP_198882445.1">
    <property type="nucleotide sequence ID" value="NZ_JAEKJA010000009.1"/>
</dbReference>
<comment type="catalytic activity">
    <reaction evidence="3">
        <text>D-glucose + ATP = D-glucose 6-phosphate + ADP + H(+)</text>
        <dbReference type="Rhea" id="RHEA:17825"/>
        <dbReference type="ChEBI" id="CHEBI:4167"/>
        <dbReference type="ChEBI" id="CHEBI:15378"/>
        <dbReference type="ChEBI" id="CHEBI:30616"/>
        <dbReference type="ChEBI" id="CHEBI:61548"/>
        <dbReference type="ChEBI" id="CHEBI:456216"/>
        <dbReference type="EC" id="2.7.1.2"/>
    </reaction>
</comment>
<protein>
    <recommendedName>
        <fullName evidence="3">Glucokinase</fullName>
        <ecNumber evidence="3">2.7.1.2</ecNumber>
    </recommendedName>
    <alternativeName>
        <fullName evidence="3">Glucose kinase</fullName>
    </alternativeName>
</protein>
<comment type="subcellular location">
    <subcellularLocation>
        <location evidence="3">Cytoplasm</location>
    </subcellularLocation>
</comment>
<comment type="similarity">
    <text evidence="3 4">Belongs to the bacterial glucokinase family.</text>
</comment>
<comment type="caution">
    <text evidence="5">The sequence shown here is derived from an EMBL/GenBank/DDBJ whole genome shotgun (WGS) entry which is preliminary data.</text>
</comment>
<evidence type="ECO:0000256" key="3">
    <source>
        <dbReference type="HAMAP-Rule" id="MF_00524"/>
    </source>
</evidence>
<dbReference type="CDD" id="cd24008">
    <property type="entry name" value="ASKHA_NBD_GLK"/>
    <property type="match status" value="1"/>
</dbReference>
<feature type="binding site" evidence="3">
    <location>
        <begin position="22"/>
        <end position="27"/>
    </location>
    <ligand>
        <name>ATP</name>
        <dbReference type="ChEBI" id="CHEBI:30616"/>
    </ligand>
</feature>
<dbReference type="HAMAP" id="MF_00524">
    <property type="entry name" value="Glucokinase"/>
    <property type="match status" value="1"/>
</dbReference>
<dbReference type="Proteomes" id="UP000609531">
    <property type="component" value="Unassembled WGS sequence"/>
</dbReference>
<dbReference type="InterPro" id="IPR050201">
    <property type="entry name" value="Bacterial_glucokinase"/>
</dbReference>
<dbReference type="PANTHER" id="PTHR47690">
    <property type="entry name" value="GLUCOKINASE"/>
    <property type="match status" value="1"/>
</dbReference>
<dbReference type="GO" id="GO:0005829">
    <property type="term" value="C:cytosol"/>
    <property type="evidence" value="ECO:0007669"/>
    <property type="project" value="TreeGrafter"/>
</dbReference>
<sequence length="345" mass="37044">MTFPPRRRRGDIHPIPFPVLIADIGGTNVRLGVLTEAHSPLRIFPTKPTHAFPDFVSAATEIVLDTTSVLPRSLLIALAGPVGGESVKLTNADWVIEPTRLAEALDLETVIMFNDFEALALSLPALEGEQLMQIGGGEAMSREPRVVIGPGTGLGVAALVYADQCYTPIAGEGGHVSFGPESPRDFEIWPHLERFHGRISGEALMSGDGLMRIYHALSRLAGIDASWCEKGADVTGAAANGDQMAEEAIDLFLTYLGRLAGDLALIFLARGGVYIAGGVAPRVKDRFATSGFRAAFESKAPHEAIMASIPSFLITEPKPAMAGMATFATMPERFSFDLKDRRFDR</sequence>
<evidence type="ECO:0000256" key="1">
    <source>
        <dbReference type="ARBA" id="ARBA00022679"/>
    </source>
</evidence>
<keyword evidence="3" id="KW-0067">ATP-binding</keyword>
<gene>
    <name evidence="3 5" type="primary">glk</name>
    <name evidence="5" type="ORF">JCR33_12660</name>
</gene>
<dbReference type="InterPro" id="IPR003836">
    <property type="entry name" value="Glucokinase"/>
</dbReference>
<keyword evidence="6" id="KW-1185">Reference proteome</keyword>
<evidence type="ECO:0000256" key="4">
    <source>
        <dbReference type="RuleBase" id="RU004046"/>
    </source>
</evidence>
<evidence type="ECO:0000256" key="2">
    <source>
        <dbReference type="ARBA" id="ARBA00022777"/>
    </source>
</evidence>
<organism evidence="5 6">
    <name type="scientific">Acuticoccus mangrovi</name>
    <dbReference type="NCBI Taxonomy" id="2796142"/>
    <lineage>
        <taxon>Bacteria</taxon>
        <taxon>Pseudomonadati</taxon>
        <taxon>Pseudomonadota</taxon>
        <taxon>Alphaproteobacteria</taxon>
        <taxon>Hyphomicrobiales</taxon>
        <taxon>Amorphaceae</taxon>
        <taxon>Acuticoccus</taxon>
    </lineage>
</organism>
<evidence type="ECO:0000313" key="6">
    <source>
        <dbReference type="Proteomes" id="UP000609531"/>
    </source>
</evidence>
<keyword evidence="3" id="KW-0547">Nucleotide-binding</keyword>
<keyword evidence="3" id="KW-0324">Glycolysis</keyword>
<dbReference type="GO" id="GO:0005536">
    <property type="term" value="F:D-glucose binding"/>
    <property type="evidence" value="ECO:0007669"/>
    <property type="project" value="InterPro"/>
</dbReference>
<accession>A0A934IR61</accession>
<dbReference type="InterPro" id="IPR043129">
    <property type="entry name" value="ATPase_NBD"/>
</dbReference>
<dbReference type="AlphaFoldDB" id="A0A934IR61"/>
<dbReference type="SUPFAM" id="SSF53067">
    <property type="entry name" value="Actin-like ATPase domain"/>
    <property type="match status" value="1"/>
</dbReference>
<dbReference type="Gene3D" id="3.30.420.40">
    <property type="match status" value="1"/>
</dbReference>
<keyword evidence="1 3" id="KW-0808">Transferase</keyword>